<sequence>MMKNKIDKLFTFLILLVVISSLSLTTLSIQGISTNVDDSSFSVPDLSGIFWPSNSSQWTEV</sequence>
<evidence type="ECO:0000313" key="1">
    <source>
        <dbReference type="EMBL" id="KKK81114.1"/>
    </source>
</evidence>
<dbReference type="AlphaFoldDB" id="A0A0F9ARM4"/>
<proteinExistence type="predicted"/>
<reference evidence="1" key="1">
    <citation type="journal article" date="2015" name="Nature">
        <title>Complex archaea that bridge the gap between prokaryotes and eukaryotes.</title>
        <authorList>
            <person name="Spang A."/>
            <person name="Saw J.H."/>
            <person name="Jorgensen S.L."/>
            <person name="Zaremba-Niedzwiedzka K."/>
            <person name="Martijn J."/>
            <person name="Lind A.E."/>
            <person name="van Eijk R."/>
            <person name="Schleper C."/>
            <person name="Guy L."/>
            <person name="Ettema T.J."/>
        </authorList>
    </citation>
    <scope>NUCLEOTIDE SEQUENCE</scope>
</reference>
<feature type="non-terminal residue" evidence="1">
    <location>
        <position position="61"/>
    </location>
</feature>
<dbReference type="EMBL" id="LAZR01053270">
    <property type="protein sequence ID" value="KKK81114.1"/>
    <property type="molecule type" value="Genomic_DNA"/>
</dbReference>
<accession>A0A0F9ARM4</accession>
<organism evidence="1">
    <name type="scientific">marine sediment metagenome</name>
    <dbReference type="NCBI Taxonomy" id="412755"/>
    <lineage>
        <taxon>unclassified sequences</taxon>
        <taxon>metagenomes</taxon>
        <taxon>ecological metagenomes</taxon>
    </lineage>
</organism>
<name>A0A0F9ARM4_9ZZZZ</name>
<gene>
    <name evidence="1" type="ORF">LCGC14_2816750</name>
</gene>
<comment type="caution">
    <text evidence="1">The sequence shown here is derived from an EMBL/GenBank/DDBJ whole genome shotgun (WGS) entry which is preliminary data.</text>
</comment>
<protein>
    <submittedName>
        <fullName evidence="1">Uncharacterized protein</fullName>
    </submittedName>
</protein>